<dbReference type="InterPro" id="IPR036249">
    <property type="entry name" value="Thioredoxin-like_sf"/>
</dbReference>
<name>A0AAV4LA36_9BACL</name>
<gene>
    <name evidence="2" type="ORF">DNHGIG_02480</name>
</gene>
<proteinExistence type="predicted"/>
<dbReference type="CDD" id="cd02947">
    <property type="entry name" value="TRX_family"/>
    <property type="match status" value="1"/>
</dbReference>
<accession>A0AAV4LA36</accession>
<protein>
    <recommendedName>
        <fullName evidence="1">Thioredoxin domain-containing protein</fullName>
    </recommendedName>
</protein>
<dbReference type="EMBL" id="BOQE01000001">
    <property type="protein sequence ID" value="GIM44699.1"/>
    <property type="molecule type" value="Genomic_DNA"/>
</dbReference>
<reference evidence="2" key="1">
    <citation type="journal article" date="2023" name="Int. J. Syst. Evol. Microbiol.">
        <title>Collibacillus ludicampi gen. nov., sp. nov., a new soil bacterium of the family Alicyclobacillaceae.</title>
        <authorList>
            <person name="Jojima T."/>
            <person name="Ioku Y."/>
            <person name="Fukuta Y."/>
            <person name="Shirasaka N."/>
            <person name="Matsumura Y."/>
            <person name="Mori M."/>
        </authorList>
    </citation>
    <scope>NUCLEOTIDE SEQUENCE</scope>
    <source>
        <strain evidence="2">TP075</strain>
    </source>
</reference>
<comment type="caution">
    <text evidence="2">The sequence shown here is derived from an EMBL/GenBank/DDBJ whole genome shotgun (WGS) entry which is preliminary data.</text>
</comment>
<dbReference type="Proteomes" id="UP001057291">
    <property type="component" value="Unassembled WGS sequence"/>
</dbReference>
<keyword evidence="3" id="KW-1185">Reference proteome</keyword>
<evidence type="ECO:0000313" key="2">
    <source>
        <dbReference type="EMBL" id="GIM44699.1"/>
    </source>
</evidence>
<dbReference type="RefSeq" id="WP_282197966.1">
    <property type="nucleotide sequence ID" value="NZ_BOQE01000001.1"/>
</dbReference>
<evidence type="ECO:0000259" key="1">
    <source>
        <dbReference type="Pfam" id="PF00085"/>
    </source>
</evidence>
<dbReference type="AlphaFoldDB" id="A0AAV4LA36"/>
<dbReference type="Pfam" id="PF00085">
    <property type="entry name" value="Thioredoxin"/>
    <property type="match status" value="1"/>
</dbReference>
<feature type="domain" description="Thioredoxin" evidence="1">
    <location>
        <begin position="3"/>
        <end position="65"/>
    </location>
</feature>
<dbReference type="SUPFAM" id="SSF52833">
    <property type="entry name" value="Thioredoxin-like"/>
    <property type="match status" value="1"/>
</dbReference>
<sequence length="69" mass="7869">MRSVISNVSKQVQEVNFFYVDLDDSPELGVLFRVLSVPTMILVNNGKEIKRHIGDASEKEVKEWVFSSI</sequence>
<dbReference type="Gene3D" id="3.40.30.10">
    <property type="entry name" value="Glutaredoxin"/>
    <property type="match status" value="1"/>
</dbReference>
<organism evidence="2 3">
    <name type="scientific">Collibacillus ludicampi</name>
    <dbReference type="NCBI Taxonomy" id="2771369"/>
    <lineage>
        <taxon>Bacteria</taxon>
        <taxon>Bacillati</taxon>
        <taxon>Bacillota</taxon>
        <taxon>Bacilli</taxon>
        <taxon>Bacillales</taxon>
        <taxon>Alicyclobacillaceae</taxon>
        <taxon>Collibacillus</taxon>
    </lineage>
</organism>
<dbReference type="InterPro" id="IPR013766">
    <property type="entry name" value="Thioredoxin_domain"/>
</dbReference>
<evidence type="ECO:0000313" key="3">
    <source>
        <dbReference type="Proteomes" id="UP001057291"/>
    </source>
</evidence>